<dbReference type="EMBL" id="SRME01000002">
    <property type="protein sequence ID" value="TGG88252.1"/>
    <property type="molecule type" value="Genomic_DNA"/>
</dbReference>
<evidence type="ECO:0000313" key="5">
    <source>
        <dbReference type="Proteomes" id="UP000297288"/>
    </source>
</evidence>
<dbReference type="Proteomes" id="UP000297288">
    <property type="component" value="Unassembled WGS sequence"/>
</dbReference>
<dbReference type="STRING" id="28234.SAMN04488588_0564"/>
<dbReference type="AlphaFoldDB" id="A0A1G6JKU3"/>
<evidence type="ECO:0000256" key="1">
    <source>
        <dbReference type="SAM" id="Phobius"/>
    </source>
</evidence>
<sequence length="93" mass="11176">MKLIINLISFMIIMIFSFMTLKYLNEIMLYHDFKKNNIDKATKIIEENERIQGLSLDSFLSEVDIKNYIQTSEATIYIYELEEYDLVYIDEED</sequence>
<dbReference type="RefSeq" id="WP_091402624.1">
    <property type="nucleotide sequence ID" value="NZ_FMYV01000002.1"/>
</dbReference>
<accession>A0A1G6JKU3</accession>
<keyword evidence="1" id="KW-0472">Membrane</keyword>
<dbReference type="OrthoDB" id="48753at2"/>
<organism evidence="2 4">
    <name type="scientific">Geotoga petraea</name>
    <dbReference type="NCBI Taxonomy" id="28234"/>
    <lineage>
        <taxon>Bacteria</taxon>
        <taxon>Thermotogati</taxon>
        <taxon>Thermotogota</taxon>
        <taxon>Thermotogae</taxon>
        <taxon>Petrotogales</taxon>
        <taxon>Petrotogaceae</taxon>
        <taxon>Geotoga</taxon>
    </lineage>
</organism>
<evidence type="ECO:0000313" key="3">
    <source>
        <dbReference type="EMBL" id="TGG88252.1"/>
    </source>
</evidence>
<feature type="transmembrane region" description="Helical" evidence="1">
    <location>
        <begin position="6"/>
        <end position="25"/>
    </location>
</feature>
<dbReference type="Proteomes" id="UP000199322">
    <property type="component" value="Unassembled WGS sequence"/>
</dbReference>
<gene>
    <name evidence="3" type="ORF">E4650_04225</name>
    <name evidence="2" type="ORF">SAMN04488588_0564</name>
</gene>
<evidence type="ECO:0000313" key="4">
    <source>
        <dbReference type="Proteomes" id="UP000199322"/>
    </source>
</evidence>
<evidence type="ECO:0000313" key="2">
    <source>
        <dbReference type="EMBL" id="SDC19392.1"/>
    </source>
</evidence>
<keyword evidence="4" id="KW-1185">Reference proteome</keyword>
<reference evidence="2 4" key="1">
    <citation type="submission" date="2016-10" db="EMBL/GenBank/DDBJ databases">
        <authorList>
            <person name="de Groot N.N."/>
        </authorList>
    </citation>
    <scope>NUCLEOTIDE SEQUENCE [LARGE SCALE GENOMIC DNA]</scope>
    <source>
        <strain evidence="2 4">WG14</strain>
    </source>
</reference>
<keyword evidence="1" id="KW-0812">Transmembrane</keyword>
<keyword evidence="1" id="KW-1133">Transmembrane helix</keyword>
<protein>
    <submittedName>
        <fullName evidence="2">Uncharacterized protein</fullName>
    </submittedName>
</protein>
<reference evidence="3 5" key="2">
    <citation type="submission" date="2019-04" db="EMBL/GenBank/DDBJ databases">
        <title>Draft genome sequence data and analysis of a Fermenting Bacterium, Geotoga petraea strain HO-Geo1, isolated from heavy-oil petroleum reservoir in Russia.</title>
        <authorList>
            <person name="Grouzdev D.S."/>
            <person name="Semenova E.M."/>
            <person name="Sokolova D.S."/>
            <person name="Tourova T.P."/>
            <person name="Poltaraus A.B."/>
            <person name="Nazina T.N."/>
        </authorList>
    </citation>
    <scope>NUCLEOTIDE SEQUENCE [LARGE SCALE GENOMIC DNA]</scope>
    <source>
        <strain evidence="3 5">HO-Geo1</strain>
    </source>
</reference>
<dbReference type="EMBL" id="FMYV01000002">
    <property type="protein sequence ID" value="SDC19392.1"/>
    <property type="molecule type" value="Genomic_DNA"/>
</dbReference>
<name>A0A1G6JKU3_9BACT</name>
<proteinExistence type="predicted"/>